<feature type="coiled-coil region" evidence="1">
    <location>
        <begin position="248"/>
        <end position="282"/>
    </location>
</feature>
<gene>
    <name evidence="3" type="ORF">PDIGIT_LOCUS13186</name>
</gene>
<evidence type="ECO:0000313" key="3">
    <source>
        <dbReference type="EMBL" id="CAI6340019.1"/>
    </source>
</evidence>
<accession>A0A9W4URB9</accession>
<reference evidence="3" key="1">
    <citation type="submission" date="2023-01" db="EMBL/GenBank/DDBJ databases">
        <authorList>
            <person name="Van Ghelder C."/>
            <person name="Rancurel C."/>
        </authorList>
    </citation>
    <scope>NUCLEOTIDE SEQUENCE</scope>
    <source>
        <strain evidence="3">CNCM I-4278</strain>
    </source>
</reference>
<comment type="caution">
    <text evidence="3">The sequence shown here is derived from an EMBL/GenBank/DDBJ whole genome shotgun (WGS) entry which is preliminary data.</text>
</comment>
<feature type="compositionally biased region" description="Basic residues" evidence="2">
    <location>
        <begin position="1"/>
        <end position="11"/>
    </location>
</feature>
<organism evidence="3 4">
    <name type="scientific">Periconia digitata</name>
    <dbReference type="NCBI Taxonomy" id="1303443"/>
    <lineage>
        <taxon>Eukaryota</taxon>
        <taxon>Fungi</taxon>
        <taxon>Dikarya</taxon>
        <taxon>Ascomycota</taxon>
        <taxon>Pezizomycotina</taxon>
        <taxon>Dothideomycetes</taxon>
        <taxon>Pleosporomycetidae</taxon>
        <taxon>Pleosporales</taxon>
        <taxon>Massarineae</taxon>
        <taxon>Periconiaceae</taxon>
        <taxon>Periconia</taxon>
    </lineage>
</organism>
<proteinExistence type="predicted"/>
<dbReference type="AlphaFoldDB" id="A0A9W4URB9"/>
<evidence type="ECO:0000256" key="2">
    <source>
        <dbReference type="SAM" id="MobiDB-lite"/>
    </source>
</evidence>
<dbReference type="EMBL" id="CAOQHR010000010">
    <property type="protein sequence ID" value="CAI6340019.1"/>
    <property type="molecule type" value="Genomic_DNA"/>
</dbReference>
<evidence type="ECO:0000313" key="4">
    <source>
        <dbReference type="Proteomes" id="UP001152607"/>
    </source>
</evidence>
<keyword evidence="4" id="KW-1185">Reference proteome</keyword>
<keyword evidence="1" id="KW-0175">Coiled coil</keyword>
<dbReference type="Proteomes" id="UP001152607">
    <property type="component" value="Unassembled WGS sequence"/>
</dbReference>
<dbReference type="OrthoDB" id="4160836at2759"/>
<protein>
    <submittedName>
        <fullName evidence="3">Uncharacterized protein</fullName>
    </submittedName>
</protein>
<name>A0A9W4URB9_9PLEO</name>
<sequence>MEEPARKKRRTISPEPDERPSSPLKQPPRRPSSAFHTATGPDRLQSPLKQPPRRPSVSPTKARPDRSSSPLKKPPRRPSFASPTKASLARNYPNLLSRRSPSPQPVITRRNDKQSTYVNGTEVRARAIGSKGIHTGLEQDADTNGDSRKANGAARGLNSGRVLQTSRPVQREEIEPEESDLPLTPLQKEVSRPGKRRQNLEAAAEEPTGPSKQPRVEQQNTNGVKEVEELGENANENQKSPQHPDPALEQKKREMKQLTQELEELENQVSRCTEEIVKIQGQSPTHVLPPKEREDLISFIDTISKTSPDNEEEKPASLSNLLCSFLPFSTQTIPLPHSRLPKSKPVPSHRPLALDDPLPYLQMFTNLDMTTQLDLPKGETPSGSDHVHQKHTIQLTAPQKLLAATIDLVIDIQTSTIVDLQIIRLSYWAERELGTFIREKSLQHDLSNACWAIGSYWELARKRAEFWHKCEAAFAHLLPGQTNDDTENVIQRQQDAKTMSRKVLNRHLGRDMLLLQDHHVMLQLNWAIEFDWTGEANSNVGVRAAVPQVWTETDEGMNFDKIPETFDMLLQSKGAFAATKTMVALLFAEEQ</sequence>
<evidence type="ECO:0000256" key="1">
    <source>
        <dbReference type="SAM" id="Coils"/>
    </source>
</evidence>
<feature type="region of interest" description="Disordered" evidence="2">
    <location>
        <begin position="1"/>
        <end position="220"/>
    </location>
</feature>